<evidence type="ECO:0000259" key="5">
    <source>
        <dbReference type="PROSITE" id="PS50110"/>
    </source>
</evidence>
<feature type="domain" description="Response regulatory" evidence="5">
    <location>
        <begin position="4"/>
        <end position="120"/>
    </location>
</feature>
<keyword evidence="1 3" id="KW-0597">Phosphoprotein</keyword>
<feature type="domain" description="HTH luxR-type" evidence="4">
    <location>
        <begin position="130"/>
        <end position="195"/>
    </location>
</feature>
<dbReference type="Gene3D" id="3.40.50.2300">
    <property type="match status" value="1"/>
</dbReference>
<dbReference type="InterPro" id="IPR001789">
    <property type="entry name" value="Sig_transdc_resp-reg_receiver"/>
</dbReference>
<dbReference type="GO" id="GO:0003677">
    <property type="term" value="F:DNA binding"/>
    <property type="evidence" value="ECO:0007669"/>
    <property type="project" value="UniProtKB-KW"/>
</dbReference>
<keyword evidence="2" id="KW-0238">DNA-binding</keyword>
<evidence type="ECO:0000313" key="7">
    <source>
        <dbReference type="Proteomes" id="UP000185639"/>
    </source>
</evidence>
<name>A0A1N7MIF4_9GAMM</name>
<dbReference type="GO" id="GO:0000160">
    <property type="term" value="P:phosphorelay signal transduction system"/>
    <property type="evidence" value="ECO:0007669"/>
    <property type="project" value="InterPro"/>
</dbReference>
<dbReference type="SMART" id="SM00448">
    <property type="entry name" value="REC"/>
    <property type="match status" value="1"/>
</dbReference>
<protein>
    <submittedName>
        <fullName evidence="6">Two component transcriptional regulator, LuxR family</fullName>
    </submittedName>
</protein>
<dbReference type="GO" id="GO:0006355">
    <property type="term" value="P:regulation of DNA-templated transcription"/>
    <property type="evidence" value="ECO:0007669"/>
    <property type="project" value="InterPro"/>
</dbReference>
<sequence>MTFRVMLVDDQELVLHGIASLISTDATIDILGTFTSGQACLDALSIGDYPDVILLDVNMPDLRGPEVFKRIQAICDKPVIFLTTFDDHALFRQSYDLHAAGILSKNISKEKLIESIQRVARGEKLYNNKILNSSNLLTPRETEIARSLMRGLTTKEIAQEQALSPGTVRNYLSNLFGKLEARNRSEALVKLNERGLL</sequence>
<dbReference type="InterPro" id="IPR036388">
    <property type="entry name" value="WH-like_DNA-bd_sf"/>
</dbReference>
<dbReference type="InterPro" id="IPR011006">
    <property type="entry name" value="CheY-like_superfamily"/>
</dbReference>
<evidence type="ECO:0000256" key="2">
    <source>
        <dbReference type="ARBA" id="ARBA00023125"/>
    </source>
</evidence>
<dbReference type="InterPro" id="IPR058245">
    <property type="entry name" value="NreC/VraR/RcsB-like_REC"/>
</dbReference>
<dbReference type="Gene3D" id="1.10.10.10">
    <property type="entry name" value="Winged helix-like DNA-binding domain superfamily/Winged helix DNA-binding domain"/>
    <property type="match status" value="1"/>
</dbReference>
<dbReference type="InterPro" id="IPR016032">
    <property type="entry name" value="Sig_transdc_resp-reg_C-effctor"/>
</dbReference>
<evidence type="ECO:0000259" key="4">
    <source>
        <dbReference type="PROSITE" id="PS50043"/>
    </source>
</evidence>
<dbReference type="STRING" id="484498.SAMN05421686_105206"/>
<evidence type="ECO:0000256" key="3">
    <source>
        <dbReference type="PROSITE-ProRule" id="PRU00169"/>
    </source>
</evidence>
<organism evidence="6 7">
    <name type="scientific">Thalassolituus maritimus</name>
    <dbReference type="NCBI Taxonomy" id="484498"/>
    <lineage>
        <taxon>Bacteria</taxon>
        <taxon>Pseudomonadati</taxon>
        <taxon>Pseudomonadota</taxon>
        <taxon>Gammaproteobacteria</taxon>
        <taxon>Oceanospirillales</taxon>
        <taxon>Oceanospirillaceae</taxon>
        <taxon>Thalassolituus</taxon>
    </lineage>
</organism>
<dbReference type="Proteomes" id="UP000185639">
    <property type="component" value="Unassembled WGS sequence"/>
</dbReference>
<dbReference type="Pfam" id="PF00072">
    <property type="entry name" value="Response_reg"/>
    <property type="match status" value="1"/>
</dbReference>
<reference evidence="7" key="1">
    <citation type="submission" date="2017-01" db="EMBL/GenBank/DDBJ databases">
        <authorList>
            <person name="Varghese N."/>
            <person name="Submissions S."/>
        </authorList>
    </citation>
    <scope>NUCLEOTIDE SEQUENCE [LARGE SCALE GENOMIC DNA]</scope>
    <source>
        <strain evidence="7">DSM 24913</strain>
    </source>
</reference>
<evidence type="ECO:0000256" key="1">
    <source>
        <dbReference type="ARBA" id="ARBA00022553"/>
    </source>
</evidence>
<gene>
    <name evidence="6" type="ORF">SAMN05421686_105206</name>
</gene>
<dbReference type="CDD" id="cd06170">
    <property type="entry name" value="LuxR_C_like"/>
    <property type="match status" value="1"/>
</dbReference>
<dbReference type="PROSITE" id="PS50110">
    <property type="entry name" value="RESPONSE_REGULATORY"/>
    <property type="match status" value="1"/>
</dbReference>
<dbReference type="EMBL" id="FTOH01000005">
    <property type="protein sequence ID" value="SIS85863.1"/>
    <property type="molecule type" value="Genomic_DNA"/>
</dbReference>
<dbReference type="Pfam" id="PF00196">
    <property type="entry name" value="GerE"/>
    <property type="match status" value="1"/>
</dbReference>
<dbReference type="PANTHER" id="PTHR43214:SF42">
    <property type="entry name" value="TRANSCRIPTIONAL REGULATORY PROTEIN DESR"/>
    <property type="match status" value="1"/>
</dbReference>
<dbReference type="SUPFAM" id="SSF52172">
    <property type="entry name" value="CheY-like"/>
    <property type="match status" value="1"/>
</dbReference>
<evidence type="ECO:0000313" key="6">
    <source>
        <dbReference type="EMBL" id="SIS85863.1"/>
    </source>
</evidence>
<keyword evidence="7" id="KW-1185">Reference proteome</keyword>
<feature type="modified residue" description="4-aspartylphosphate" evidence="3">
    <location>
        <position position="56"/>
    </location>
</feature>
<dbReference type="PROSITE" id="PS50043">
    <property type="entry name" value="HTH_LUXR_2"/>
    <property type="match status" value="1"/>
</dbReference>
<dbReference type="CDD" id="cd17535">
    <property type="entry name" value="REC_NarL-like"/>
    <property type="match status" value="1"/>
</dbReference>
<dbReference type="OrthoDB" id="9796655at2"/>
<accession>A0A1N7MIF4</accession>
<dbReference type="InterPro" id="IPR000792">
    <property type="entry name" value="Tscrpt_reg_LuxR_C"/>
</dbReference>
<dbReference type="AlphaFoldDB" id="A0A1N7MIF4"/>
<proteinExistence type="predicted"/>
<dbReference type="InterPro" id="IPR039420">
    <property type="entry name" value="WalR-like"/>
</dbReference>
<dbReference type="PRINTS" id="PR00038">
    <property type="entry name" value="HTHLUXR"/>
</dbReference>
<dbReference type="PANTHER" id="PTHR43214">
    <property type="entry name" value="TWO-COMPONENT RESPONSE REGULATOR"/>
    <property type="match status" value="1"/>
</dbReference>
<dbReference type="SMART" id="SM00421">
    <property type="entry name" value="HTH_LUXR"/>
    <property type="match status" value="1"/>
</dbReference>
<dbReference type="RefSeq" id="WP_076515571.1">
    <property type="nucleotide sequence ID" value="NZ_FTOH01000005.1"/>
</dbReference>
<dbReference type="SUPFAM" id="SSF46894">
    <property type="entry name" value="C-terminal effector domain of the bipartite response regulators"/>
    <property type="match status" value="1"/>
</dbReference>